<gene>
    <name evidence="14" type="primary">CSON014710</name>
</gene>
<keyword evidence="11" id="KW-0812">Transmembrane</keyword>
<evidence type="ECO:0000259" key="13">
    <source>
        <dbReference type="Pfam" id="PF02782"/>
    </source>
</evidence>
<keyword evidence="7" id="KW-0319">Glycerol metabolism</keyword>
<dbReference type="PROSITE" id="PS00445">
    <property type="entry name" value="FGGY_KINASES_2"/>
    <property type="match status" value="1"/>
</dbReference>
<feature type="domain" description="Carbohydrate kinase FGGY N-terminal" evidence="12">
    <location>
        <begin position="13"/>
        <end position="264"/>
    </location>
</feature>
<comment type="similarity">
    <text evidence="2 10">Belongs to the FGGY kinase family.</text>
</comment>
<dbReference type="FunFam" id="3.30.420.40:FF:000086">
    <property type="entry name" value="Glycerol kinase"/>
    <property type="match status" value="1"/>
</dbReference>
<evidence type="ECO:0000256" key="10">
    <source>
        <dbReference type="RuleBase" id="RU003733"/>
    </source>
</evidence>
<keyword evidence="11" id="KW-1133">Transmembrane helix</keyword>
<sequence length="610" mass="67214">MNNFNRFGHLLGVINVGNAYCKFLVYAAKNAEILTCHEVKLTEISNLPGWSEFDGNVIWRSVLECIEVSIKNLLILDINPADIVALGICNHRETTILWDSSTGFPVYNAIASSDTRTSEILSRILLKTKNKINYLKEATGLPLSTCFSAIKIKWLIENVKEVRDAIEKNTCLFGTLDTWILWNLTGGVDSGVHATDVTNASRTMLMNIESLQWDTRLTSFFGIPQKILPQIKSCSEIYGYVNAGLLTGVPIASIMGDEQASLLGQLCVKAGSITCSYNEGSSLLFNTGQEIIDSDNGLLSTVAFKLGPDAETFYALEGIAPCAGTAITWLNDTLMIPTQQLGNNSSPNCHSTLVHSLSDPQVIGGVPSTSNAYFSGVTHLNPLVSNNNYRSPTTTRICDEITFVPAFSGWYSPYWKYNSRGIISGLTSQTKSQQIVYATYEAIAFQTRQFLESLTRDCKMWPPIDRLLVGGDIVSDNNFLLQLIADLCGLTIEKPQTTSPPCLGAMLAAGLAMKILTLDHFRTYCVPPVDIFQPSIGDALRDARFSRWMKTVQKSLVLEYGGKSNSRAVSTEFLFEDKTYERPVSYSIPGTIFLFSSFTILLVAEILLQK</sequence>
<comment type="pathway">
    <text evidence="1">Polyol metabolism; glycerol degradation via glycerol kinase pathway; sn-glycerol 3-phosphate from glycerol: step 1/1.</text>
</comment>
<keyword evidence="8" id="KW-0067">ATP-binding</keyword>
<evidence type="ECO:0000313" key="14">
    <source>
        <dbReference type="EMBL" id="SSX07311.1"/>
    </source>
</evidence>
<dbReference type="PANTHER" id="PTHR10196:SF69">
    <property type="entry name" value="GLYCEROL KINASE"/>
    <property type="match status" value="1"/>
</dbReference>
<dbReference type="VEuPathDB" id="VectorBase:CSON014710"/>
<evidence type="ECO:0000256" key="11">
    <source>
        <dbReference type="SAM" id="Phobius"/>
    </source>
</evidence>
<dbReference type="InterPro" id="IPR018483">
    <property type="entry name" value="Carb_kinase_FGGY_CS"/>
</dbReference>
<reference evidence="15" key="2">
    <citation type="submission" date="2018-07" db="EMBL/GenBank/DDBJ databases">
        <authorList>
            <person name="Quirk P.G."/>
            <person name="Krulwich T.A."/>
        </authorList>
    </citation>
    <scope>NUCLEOTIDE SEQUENCE</scope>
</reference>
<name>A0A336KTQ8_CULSO</name>
<dbReference type="EC" id="2.7.1.30" evidence="3"/>
<evidence type="ECO:0000259" key="12">
    <source>
        <dbReference type="Pfam" id="PF00370"/>
    </source>
</evidence>
<dbReference type="GO" id="GO:0004370">
    <property type="term" value="F:glycerol kinase activity"/>
    <property type="evidence" value="ECO:0007669"/>
    <property type="project" value="UniProtKB-EC"/>
</dbReference>
<dbReference type="EMBL" id="UFQS01000852">
    <property type="protein sequence ID" value="SSX07311.1"/>
    <property type="molecule type" value="Genomic_DNA"/>
</dbReference>
<proteinExistence type="inferred from homology"/>
<evidence type="ECO:0000313" key="15">
    <source>
        <dbReference type="EMBL" id="SSX27653.1"/>
    </source>
</evidence>
<dbReference type="InterPro" id="IPR018485">
    <property type="entry name" value="FGGY_C"/>
</dbReference>
<dbReference type="AlphaFoldDB" id="A0A336KTQ8"/>
<dbReference type="Pfam" id="PF02782">
    <property type="entry name" value="FGGY_C"/>
    <property type="match status" value="1"/>
</dbReference>
<evidence type="ECO:0000256" key="6">
    <source>
        <dbReference type="ARBA" id="ARBA00022777"/>
    </source>
</evidence>
<dbReference type="OMA" id="XRFFRIP"/>
<keyword evidence="4 10" id="KW-0808">Transferase</keyword>
<evidence type="ECO:0000256" key="8">
    <source>
        <dbReference type="ARBA" id="ARBA00022840"/>
    </source>
</evidence>
<evidence type="ECO:0000256" key="9">
    <source>
        <dbReference type="ARBA" id="ARBA00043149"/>
    </source>
</evidence>
<evidence type="ECO:0000256" key="4">
    <source>
        <dbReference type="ARBA" id="ARBA00022679"/>
    </source>
</evidence>
<dbReference type="PANTHER" id="PTHR10196">
    <property type="entry name" value="SUGAR KINASE"/>
    <property type="match status" value="1"/>
</dbReference>
<dbReference type="GO" id="GO:0005739">
    <property type="term" value="C:mitochondrion"/>
    <property type="evidence" value="ECO:0007669"/>
    <property type="project" value="TreeGrafter"/>
</dbReference>
<evidence type="ECO:0000256" key="1">
    <source>
        <dbReference type="ARBA" id="ARBA00005190"/>
    </source>
</evidence>
<dbReference type="SUPFAM" id="SSF53067">
    <property type="entry name" value="Actin-like ATPase domain"/>
    <property type="match status" value="2"/>
</dbReference>
<accession>A0A336KTQ8</accession>
<keyword evidence="5" id="KW-0547">Nucleotide-binding</keyword>
<dbReference type="EMBL" id="UFQT01000852">
    <property type="protein sequence ID" value="SSX27653.1"/>
    <property type="molecule type" value="Genomic_DNA"/>
</dbReference>
<evidence type="ECO:0000256" key="2">
    <source>
        <dbReference type="ARBA" id="ARBA00009156"/>
    </source>
</evidence>
<dbReference type="Pfam" id="PF00370">
    <property type="entry name" value="FGGY_N"/>
    <property type="match status" value="1"/>
</dbReference>
<dbReference type="Gene3D" id="3.30.420.40">
    <property type="match status" value="2"/>
</dbReference>
<keyword evidence="6 10" id="KW-0418">Kinase</keyword>
<reference evidence="14" key="1">
    <citation type="submission" date="2018-04" db="EMBL/GenBank/DDBJ databases">
        <authorList>
            <person name="Go L.Y."/>
            <person name="Mitchell J.A."/>
        </authorList>
    </citation>
    <scope>NUCLEOTIDE SEQUENCE</scope>
    <source>
        <tissue evidence="14">Whole organism</tissue>
    </source>
</reference>
<dbReference type="UniPathway" id="UPA00618">
    <property type="reaction ID" value="UER00672"/>
</dbReference>
<evidence type="ECO:0000256" key="7">
    <source>
        <dbReference type="ARBA" id="ARBA00022798"/>
    </source>
</evidence>
<dbReference type="GO" id="GO:0005524">
    <property type="term" value="F:ATP binding"/>
    <property type="evidence" value="ECO:0007669"/>
    <property type="project" value="UniProtKB-KW"/>
</dbReference>
<evidence type="ECO:0000256" key="5">
    <source>
        <dbReference type="ARBA" id="ARBA00022741"/>
    </source>
</evidence>
<protein>
    <recommendedName>
        <fullName evidence="3">glycerol kinase</fullName>
        <ecNumber evidence="3">2.7.1.30</ecNumber>
    </recommendedName>
    <alternativeName>
        <fullName evidence="9">ATP:glycerol 3-phosphotransferase</fullName>
    </alternativeName>
</protein>
<dbReference type="InterPro" id="IPR018484">
    <property type="entry name" value="FGGY_N"/>
</dbReference>
<keyword evidence="11" id="KW-0472">Membrane</keyword>
<dbReference type="InterPro" id="IPR043129">
    <property type="entry name" value="ATPase_NBD"/>
</dbReference>
<feature type="domain" description="Carbohydrate kinase FGGY C-terminal" evidence="13">
    <location>
        <begin position="282"/>
        <end position="513"/>
    </location>
</feature>
<dbReference type="GO" id="GO:0019563">
    <property type="term" value="P:glycerol catabolic process"/>
    <property type="evidence" value="ECO:0007669"/>
    <property type="project" value="UniProtKB-UniPathway"/>
</dbReference>
<organism evidence="14">
    <name type="scientific">Culicoides sonorensis</name>
    <name type="common">Biting midge</name>
    <dbReference type="NCBI Taxonomy" id="179676"/>
    <lineage>
        <taxon>Eukaryota</taxon>
        <taxon>Metazoa</taxon>
        <taxon>Ecdysozoa</taxon>
        <taxon>Arthropoda</taxon>
        <taxon>Hexapoda</taxon>
        <taxon>Insecta</taxon>
        <taxon>Pterygota</taxon>
        <taxon>Neoptera</taxon>
        <taxon>Endopterygota</taxon>
        <taxon>Diptera</taxon>
        <taxon>Nematocera</taxon>
        <taxon>Chironomoidea</taxon>
        <taxon>Ceratopogonidae</taxon>
        <taxon>Ceratopogoninae</taxon>
        <taxon>Culicoides</taxon>
        <taxon>Monoculicoides</taxon>
    </lineage>
</organism>
<evidence type="ECO:0000256" key="3">
    <source>
        <dbReference type="ARBA" id="ARBA00012099"/>
    </source>
</evidence>
<feature type="transmembrane region" description="Helical" evidence="11">
    <location>
        <begin position="586"/>
        <end position="608"/>
    </location>
</feature>